<name>A0ABD0QJG0_CIRMR</name>
<reference evidence="3 4" key="1">
    <citation type="submission" date="2024-05" db="EMBL/GenBank/DDBJ databases">
        <title>Genome sequencing and assembly of Indian major carp, Cirrhinus mrigala (Hamilton, 1822).</title>
        <authorList>
            <person name="Mohindra V."/>
            <person name="Chowdhury L.M."/>
            <person name="Lal K."/>
            <person name="Jena J.K."/>
        </authorList>
    </citation>
    <scope>NUCLEOTIDE SEQUENCE [LARGE SCALE GENOMIC DNA]</scope>
    <source>
        <strain evidence="3">CM1030</strain>
        <tissue evidence="3">Blood</tissue>
    </source>
</reference>
<dbReference type="AlphaFoldDB" id="A0ABD0QJG0"/>
<feature type="compositionally biased region" description="Basic and acidic residues" evidence="2">
    <location>
        <begin position="1"/>
        <end position="10"/>
    </location>
</feature>
<evidence type="ECO:0000313" key="3">
    <source>
        <dbReference type="EMBL" id="KAL0186360.1"/>
    </source>
</evidence>
<accession>A0ABD0QJG0</accession>
<keyword evidence="1" id="KW-0175">Coiled coil</keyword>
<gene>
    <name evidence="3" type="ORF">M9458_018030</name>
</gene>
<feature type="compositionally biased region" description="Polar residues" evidence="2">
    <location>
        <begin position="11"/>
        <end position="20"/>
    </location>
</feature>
<dbReference type="InterPro" id="IPR004244">
    <property type="entry name" value="Transposase_22"/>
</dbReference>
<dbReference type="Gene3D" id="3.30.70.1820">
    <property type="entry name" value="L1 transposable element, RRM domain"/>
    <property type="match status" value="1"/>
</dbReference>
<evidence type="ECO:0000256" key="1">
    <source>
        <dbReference type="SAM" id="Coils"/>
    </source>
</evidence>
<evidence type="ECO:0000313" key="4">
    <source>
        <dbReference type="Proteomes" id="UP001529510"/>
    </source>
</evidence>
<dbReference type="EMBL" id="JAMKFB020000008">
    <property type="protein sequence ID" value="KAL0186360.1"/>
    <property type="molecule type" value="Genomic_DNA"/>
</dbReference>
<sequence length="328" mass="38351">MRGEEDRQHGGDSTSENVFTGLETISKQISDLKSELKEDLKSFKDEIKHDMREEFLEFKQEVNQQLSTNMLAMQEHSKKINEMETRIDVAETWSAEANVALQQAIKDQQKLEDRLNDTESRARRNNIRIHGVPENAEQGSVMEFVEKMLRSELELGDVDLQIQRAHRALAPRPGPNSRPRSIIVNFQQYSTKEMVIQKAWRKKIMMEEKPLYFDHDYTVTVLRQRKAYINIKKVLKEKGIRFQTPFNRIRIYWEGGVQVYGSAWEAAQELRRRGYSVEVPERPPGKSHLLDRLQRATSWQRVGSTTSVDTARRAKERLREFEHGHSSV</sequence>
<protein>
    <recommendedName>
        <fullName evidence="5">L1 transposable element RRM domain-containing protein</fullName>
    </recommendedName>
</protein>
<feature type="coiled-coil region" evidence="1">
    <location>
        <begin position="94"/>
        <end position="121"/>
    </location>
</feature>
<evidence type="ECO:0008006" key="5">
    <source>
        <dbReference type="Google" id="ProtNLM"/>
    </source>
</evidence>
<keyword evidence="4" id="KW-1185">Reference proteome</keyword>
<feature type="region of interest" description="Disordered" evidence="2">
    <location>
        <begin position="1"/>
        <end position="20"/>
    </location>
</feature>
<proteinExistence type="predicted"/>
<organism evidence="3 4">
    <name type="scientific">Cirrhinus mrigala</name>
    <name type="common">Mrigala</name>
    <dbReference type="NCBI Taxonomy" id="683832"/>
    <lineage>
        <taxon>Eukaryota</taxon>
        <taxon>Metazoa</taxon>
        <taxon>Chordata</taxon>
        <taxon>Craniata</taxon>
        <taxon>Vertebrata</taxon>
        <taxon>Euteleostomi</taxon>
        <taxon>Actinopterygii</taxon>
        <taxon>Neopterygii</taxon>
        <taxon>Teleostei</taxon>
        <taxon>Ostariophysi</taxon>
        <taxon>Cypriniformes</taxon>
        <taxon>Cyprinidae</taxon>
        <taxon>Labeoninae</taxon>
        <taxon>Labeonini</taxon>
        <taxon>Cirrhinus</taxon>
    </lineage>
</organism>
<evidence type="ECO:0000256" key="2">
    <source>
        <dbReference type="SAM" id="MobiDB-lite"/>
    </source>
</evidence>
<dbReference type="Proteomes" id="UP001529510">
    <property type="component" value="Unassembled WGS sequence"/>
</dbReference>
<dbReference type="PANTHER" id="PTHR11505">
    <property type="entry name" value="L1 TRANSPOSABLE ELEMENT-RELATED"/>
    <property type="match status" value="1"/>
</dbReference>
<comment type="caution">
    <text evidence="3">The sequence shown here is derived from an EMBL/GenBank/DDBJ whole genome shotgun (WGS) entry which is preliminary data.</text>
</comment>
<feature type="coiled-coil region" evidence="1">
    <location>
        <begin position="26"/>
        <end position="53"/>
    </location>
</feature>